<evidence type="ECO:0000313" key="3">
    <source>
        <dbReference type="Proteomes" id="UP001141253"/>
    </source>
</evidence>
<feature type="compositionally biased region" description="Low complexity" evidence="1">
    <location>
        <begin position="1"/>
        <end position="20"/>
    </location>
</feature>
<name>A0ABQ9C777_9ROSI</name>
<comment type="caution">
    <text evidence="2">The sequence shown here is derived from an EMBL/GenBank/DDBJ whole genome shotgun (WGS) entry which is preliminary data.</text>
</comment>
<feature type="compositionally biased region" description="Polar residues" evidence="1">
    <location>
        <begin position="38"/>
        <end position="48"/>
    </location>
</feature>
<feature type="region of interest" description="Disordered" evidence="1">
    <location>
        <begin position="1"/>
        <end position="63"/>
    </location>
</feature>
<reference evidence="2" key="1">
    <citation type="submission" date="2022-10" db="EMBL/GenBank/DDBJ databases">
        <authorList>
            <person name="Hyden B.L."/>
            <person name="Feng K."/>
            <person name="Yates T."/>
            <person name="Jawdy S."/>
            <person name="Smart L.B."/>
            <person name="Muchero W."/>
        </authorList>
    </citation>
    <scope>NUCLEOTIDE SEQUENCE</scope>
    <source>
        <tissue evidence="2">Shoot tip</tissue>
    </source>
</reference>
<reference evidence="2" key="2">
    <citation type="journal article" date="2023" name="Int. J. Mol. Sci.">
        <title>De Novo Assembly and Annotation of 11 Diverse Shrub Willow (Salix) Genomes Reveals Novel Gene Organization in Sex-Linked Regions.</title>
        <authorList>
            <person name="Hyden B."/>
            <person name="Feng K."/>
            <person name="Yates T.B."/>
            <person name="Jawdy S."/>
            <person name="Cereghino C."/>
            <person name="Smart L.B."/>
            <person name="Muchero W."/>
        </authorList>
    </citation>
    <scope>NUCLEOTIDE SEQUENCE</scope>
    <source>
        <tissue evidence="2">Shoot tip</tissue>
    </source>
</reference>
<evidence type="ECO:0000313" key="2">
    <source>
        <dbReference type="EMBL" id="KAJ6395436.1"/>
    </source>
</evidence>
<proteinExistence type="predicted"/>
<organism evidence="2 3">
    <name type="scientific">Salix suchowensis</name>
    <dbReference type="NCBI Taxonomy" id="1278906"/>
    <lineage>
        <taxon>Eukaryota</taxon>
        <taxon>Viridiplantae</taxon>
        <taxon>Streptophyta</taxon>
        <taxon>Embryophyta</taxon>
        <taxon>Tracheophyta</taxon>
        <taxon>Spermatophyta</taxon>
        <taxon>Magnoliopsida</taxon>
        <taxon>eudicotyledons</taxon>
        <taxon>Gunneridae</taxon>
        <taxon>Pentapetalae</taxon>
        <taxon>rosids</taxon>
        <taxon>fabids</taxon>
        <taxon>Malpighiales</taxon>
        <taxon>Salicaceae</taxon>
        <taxon>Saliceae</taxon>
        <taxon>Salix</taxon>
    </lineage>
</organism>
<dbReference type="EMBL" id="JAPFFI010000004">
    <property type="protein sequence ID" value="KAJ6395436.1"/>
    <property type="molecule type" value="Genomic_DNA"/>
</dbReference>
<dbReference type="Proteomes" id="UP001141253">
    <property type="component" value="Chromosome 4"/>
</dbReference>
<keyword evidence="3" id="KW-1185">Reference proteome</keyword>
<gene>
    <name evidence="2" type="ORF">OIU77_020646</name>
</gene>
<protein>
    <submittedName>
        <fullName evidence="2">Uncharacterized protein</fullName>
    </submittedName>
</protein>
<sequence length="70" mass="7611">MTLTASYVSQSSFPLPSSSYKVGPTRKSRGRSSPELKGSTSFSPQANRSGVRPEPDSETTFDLLLRTQCL</sequence>
<evidence type="ECO:0000256" key="1">
    <source>
        <dbReference type="SAM" id="MobiDB-lite"/>
    </source>
</evidence>
<accession>A0ABQ9C777</accession>